<keyword evidence="8" id="KW-0528">Neurotoxin</keyword>
<dbReference type="SMART" id="SM00326">
    <property type="entry name" value="SH3"/>
    <property type="match status" value="1"/>
</dbReference>
<sequence>MSLYQLQELASRHQEQIESTHRLIMNKEQKLNYLSSVRDSQQGSIFDYEQNLNLFKEKVSMQEARLRKLRLLKGQIQKQRCSNSNMCSEVETVKILFKEKERELSVAFAKIDALTRQLDELKKGNTANSYNINGYQHAAELDKLRQELLYKTKMCKKNEEELIFKRNMLYKRQANMHKIDQKINELQSRLTRKRQLNQQLSSQAANVPTQTQSHTNQDIDDVDLFTSKMLLRSSVGHPTVTYKMPYSKSANLTTNIATVEPLQRFKSSILKYDFPPPQQPSTSSQQHQQQHHQQPAVNLAVNKQDPKYQTLPYNTKFAVNRNFNGGNYSKVKILDDGSNTVSRNYSIISDECDNARMNGPTTNDISLIIKNDGGKDESLEERPSPSGSSGSSDRISSSMTAYSYNDKMHLNGHSSEKHYFNGMDKVDFRHNERLGGENGTNMLAPSSNQPSSYVPNNKTKNEVINQCNETSKSLDSFYKTKPSIPVKPIAATDEPPNDHLINDHSTRYDPNYLFTQRSHRSSSENSSLSTPSSGIYSSSDIFSQNGCSSLDKNDNDGSSLEDISSNSNDNYRNQAIEERSSVSEIVNKINNWSVSNGTLDWEKTKRRPVVSTNEMEKELNQEAQENGNYGDSGRQTIENGNQTRSYDIVQKEARKEEDVANNNDIDITTHESSPDRKETTKSKRMKGSLKNQDSNRKAKLPLGRRVSFDPLALLLDASLEGELELVKKTSIQVPNPSASNDEGITALHNATCAGHFDIVKYLVEIGCDVNVQDSDGWTPLHCAASCNNLVMIKFLVKSGACIFATTFSDHETAAEKCEEDEEGVQEQLGSIDNGKVYALYDYESQNSDELTFKCGDCLHVLRRGDDQEKEWWWSRLGNQEGYIPRNLIGMFPRIKA</sequence>
<name>A0A9Q0M3Y8_BLOTA</name>
<protein>
    <recommendedName>
        <fullName evidence="16">SH3 domain-containing protein</fullName>
    </recommendedName>
</protein>
<dbReference type="PROSITE" id="PS50297">
    <property type="entry name" value="ANK_REP_REGION"/>
    <property type="match status" value="2"/>
</dbReference>
<feature type="compositionally biased region" description="Basic and acidic residues" evidence="15">
    <location>
        <begin position="372"/>
        <end position="383"/>
    </location>
</feature>
<feature type="compositionally biased region" description="Low complexity" evidence="15">
    <location>
        <begin position="523"/>
        <end position="543"/>
    </location>
</feature>
<keyword evidence="5" id="KW-1052">Target cell membrane</keyword>
<keyword evidence="6" id="KW-0053">Apoptosis</keyword>
<feature type="compositionally biased region" description="Polar residues" evidence="15">
    <location>
        <begin position="439"/>
        <end position="458"/>
    </location>
</feature>
<feature type="domain" description="SH3" evidence="16">
    <location>
        <begin position="831"/>
        <end position="893"/>
    </location>
</feature>
<comment type="subcellular location">
    <subcellularLocation>
        <location evidence="1">Nucleus</location>
    </subcellularLocation>
    <subcellularLocation>
        <location evidence="2">Target cell membrane</location>
    </subcellularLocation>
</comment>
<keyword evidence="8" id="KW-0800">Toxin</keyword>
<dbReference type="AlphaFoldDB" id="A0A9Q0M3Y8"/>
<evidence type="ECO:0000256" key="7">
    <source>
        <dbReference type="ARBA" id="ARBA00022737"/>
    </source>
</evidence>
<keyword evidence="10" id="KW-0539">Nucleus</keyword>
<evidence type="ECO:0000256" key="12">
    <source>
        <dbReference type="PROSITE-ProRule" id="PRU00023"/>
    </source>
</evidence>
<dbReference type="InterPro" id="IPR047163">
    <property type="entry name" value="ASPP1/2"/>
</dbReference>
<reference evidence="17" key="1">
    <citation type="submission" date="2022-12" db="EMBL/GenBank/DDBJ databases">
        <title>Genome assemblies of Blomia tropicalis.</title>
        <authorList>
            <person name="Cui Y."/>
        </authorList>
    </citation>
    <scope>NUCLEOTIDE SEQUENCE</scope>
    <source>
        <tissue evidence="17">Adult mites</tissue>
    </source>
</reference>
<dbReference type="CDD" id="cd11807">
    <property type="entry name" value="SH3_ASPP"/>
    <property type="match status" value="1"/>
</dbReference>
<dbReference type="GO" id="GO:0005634">
    <property type="term" value="C:nucleus"/>
    <property type="evidence" value="ECO:0007669"/>
    <property type="project" value="UniProtKB-SubCell"/>
</dbReference>
<organism evidence="17 18">
    <name type="scientific">Blomia tropicalis</name>
    <name type="common">Mite</name>
    <dbReference type="NCBI Taxonomy" id="40697"/>
    <lineage>
        <taxon>Eukaryota</taxon>
        <taxon>Metazoa</taxon>
        <taxon>Ecdysozoa</taxon>
        <taxon>Arthropoda</taxon>
        <taxon>Chelicerata</taxon>
        <taxon>Arachnida</taxon>
        <taxon>Acari</taxon>
        <taxon>Acariformes</taxon>
        <taxon>Sarcoptiformes</taxon>
        <taxon>Astigmata</taxon>
        <taxon>Glycyphagoidea</taxon>
        <taxon>Echimyopodidae</taxon>
        <taxon>Blomia</taxon>
    </lineage>
</organism>
<dbReference type="Proteomes" id="UP001142055">
    <property type="component" value="Chromosome 3"/>
</dbReference>
<accession>A0A9Q0M3Y8</accession>
<evidence type="ECO:0000256" key="11">
    <source>
        <dbReference type="ARBA" id="ARBA00023298"/>
    </source>
</evidence>
<dbReference type="GO" id="GO:0006915">
    <property type="term" value="P:apoptotic process"/>
    <property type="evidence" value="ECO:0007669"/>
    <property type="project" value="UniProtKB-KW"/>
</dbReference>
<feature type="repeat" description="ANK" evidence="12">
    <location>
        <begin position="742"/>
        <end position="774"/>
    </location>
</feature>
<dbReference type="InterPro" id="IPR036028">
    <property type="entry name" value="SH3-like_dom_sf"/>
</dbReference>
<dbReference type="Gene3D" id="1.25.40.20">
    <property type="entry name" value="Ankyrin repeat-containing domain"/>
    <property type="match status" value="1"/>
</dbReference>
<keyword evidence="11" id="KW-1053">Target membrane</keyword>
<feature type="region of interest" description="Disordered" evidence="15">
    <location>
        <begin position="358"/>
        <end position="397"/>
    </location>
</feature>
<feature type="compositionally biased region" description="Basic and acidic residues" evidence="15">
    <location>
        <begin position="496"/>
        <end position="507"/>
    </location>
</feature>
<keyword evidence="11" id="KW-0472">Membrane</keyword>
<feature type="compositionally biased region" description="Basic and acidic residues" evidence="15">
    <location>
        <begin position="649"/>
        <end position="658"/>
    </location>
</feature>
<keyword evidence="7" id="KW-0677">Repeat</keyword>
<dbReference type="GO" id="GO:0044218">
    <property type="term" value="C:other organism cell membrane"/>
    <property type="evidence" value="ECO:0007669"/>
    <property type="project" value="UniProtKB-KW"/>
</dbReference>
<proteinExistence type="predicted"/>
<dbReference type="GO" id="GO:0006887">
    <property type="term" value="P:exocytosis"/>
    <property type="evidence" value="ECO:0007669"/>
    <property type="project" value="UniProtKB-KW"/>
</dbReference>
<dbReference type="SUPFAM" id="SSF48403">
    <property type="entry name" value="Ankyrin repeat"/>
    <property type="match status" value="1"/>
</dbReference>
<keyword evidence="14" id="KW-0175">Coiled coil</keyword>
<comment type="caution">
    <text evidence="17">The sequence shown here is derived from an EMBL/GenBank/DDBJ whole genome shotgun (WGS) entry which is preliminary data.</text>
</comment>
<feature type="compositionally biased region" description="Basic and acidic residues" evidence="15">
    <location>
        <begin position="667"/>
        <end position="681"/>
    </location>
</feature>
<dbReference type="FunFam" id="1.25.40.20:FF:000008">
    <property type="entry name" value="Apoptosis-stimulating of p53 protein 2 isoform 1"/>
    <property type="match status" value="1"/>
</dbReference>
<evidence type="ECO:0000256" key="15">
    <source>
        <dbReference type="SAM" id="MobiDB-lite"/>
    </source>
</evidence>
<evidence type="ECO:0000256" key="5">
    <source>
        <dbReference type="ARBA" id="ARBA00022537"/>
    </source>
</evidence>
<dbReference type="PROSITE" id="PS50088">
    <property type="entry name" value="ANK_REPEAT"/>
    <property type="match status" value="2"/>
</dbReference>
<gene>
    <name evidence="17" type="ORF">RDWZM_009360</name>
</gene>
<dbReference type="PRINTS" id="PR00452">
    <property type="entry name" value="SH3DOMAIN"/>
</dbReference>
<keyword evidence="9 12" id="KW-0040">ANK repeat</keyword>
<dbReference type="GO" id="GO:0042981">
    <property type="term" value="P:regulation of apoptotic process"/>
    <property type="evidence" value="ECO:0007669"/>
    <property type="project" value="InterPro"/>
</dbReference>
<feature type="compositionally biased region" description="Polar residues" evidence="15">
    <location>
        <begin position="621"/>
        <end position="645"/>
    </location>
</feature>
<dbReference type="PANTHER" id="PTHR24131:SF10">
    <property type="entry name" value="ANKYRIN-REPEAT, SH3-DOMAIN, AND PROLINE-RICH-REGION CONTAINING PROTEIN, ISOFORM B"/>
    <property type="match status" value="1"/>
</dbReference>
<keyword evidence="18" id="KW-1185">Reference proteome</keyword>
<evidence type="ECO:0000256" key="8">
    <source>
        <dbReference type="ARBA" id="ARBA00023028"/>
    </source>
</evidence>
<keyword evidence="3 13" id="KW-0728">SH3 domain</keyword>
<evidence type="ECO:0000256" key="3">
    <source>
        <dbReference type="ARBA" id="ARBA00022443"/>
    </source>
</evidence>
<keyword evidence="4" id="KW-0268">Exocytosis</keyword>
<feature type="region of interest" description="Disordered" evidence="15">
    <location>
        <begin position="430"/>
        <end position="458"/>
    </location>
</feature>
<dbReference type="InterPro" id="IPR036770">
    <property type="entry name" value="Ankyrin_rpt-contain_sf"/>
</dbReference>
<evidence type="ECO:0000256" key="4">
    <source>
        <dbReference type="ARBA" id="ARBA00022483"/>
    </source>
</evidence>
<keyword evidence="8" id="KW-0638">Presynaptic neurotoxin</keyword>
<feature type="coiled-coil region" evidence="14">
    <location>
        <begin position="176"/>
        <end position="203"/>
    </location>
</feature>
<evidence type="ECO:0000256" key="1">
    <source>
        <dbReference type="ARBA" id="ARBA00004123"/>
    </source>
</evidence>
<dbReference type="GO" id="GO:0044231">
    <property type="term" value="C:host cell presynaptic membrane"/>
    <property type="evidence" value="ECO:0007669"/>
    <property type="project" value="UniProtKB-KW"/>
</dbReference>
<evidence type="ECO:0000256" key="9">
    <source>
        <dbReference type="ARBA" id="ARBA00023043"/>
    </source>
</evidence>
<dbReference type="InterPro" id="IPR002110">
    <property type="entry name" value="Ankyrin_rpt"/>
</dbReference>
<evidence type="ECO:0000256" key="10">
    <source>
        <dbReference type="ARBA" id="ARBA00023242"/>
    </source>
</evidence>
<feature type="region of interest" description="Disordered" evidence="15">
    <location>
        <begin position="486"/>
        <end position="571"/>
    </location>
</feature>
<dbReference type="EMBL" id="JAPWDV010000003">
    <property type="protein sequence ID" value="KAJ6218203.1"/>
    <property type="molecule type" value="Genomic_DNA"/>
</dbReference>
<dbReference type="OMA" id="DITTHES"/>
<feature type="region of interest" description="Disordered" evidence="15">
    <location>
        <begin position="621"/>
        <end position="701"/>
    </location>
</feature>
<evidence type="ECO:0000256" key="6">
    <source>
        <dbReference type="ARBA" id="ARBA00022703"/>
    </source>
</evidence>
<feature type="repeat" description="ANK" evidence="12">
    <location>
        <begin position="775"/>
        <end position="807"/>
    </location>
</feature>
<evidence type="ECO:0000256" key="13">
    <source>
        <dbReference type="PROSITE-ProRule" id="PRU00192"/>
    </source>
</evidence>
<feature type="compositionally biased region" description="Low complexity" evidence="15">
    <location>
        <begin position="384"/>
        <end position="397"/>
    </location>
</feature>
<feature type="compositionally biased region" description="Low complexity" evidence="15">
    <location>
        <begin position="280"/>
        <end position="295"/>
    </location>
</feature>
<evidence type="ECO:0000313" key="17">
    <source>
        <dbReference type="EMBL" id="KAJ6218203.1"/>
    </source>
</evidence>
<evidence type="ECO:0000256" key="2">
    <source>
        <dbReference type="ARBA" id="ARBA00004175"/>
    </source>
</evidence>
<dbReference type="InterPro" id="IPR001452">
    <property type="entry name" value="SH3_domain"/>
</dbReference>
<dbReference type="GO" id="GO:0002039">
    <property type="term" value="F:p53 binding"/>
    <property type="evidence" value="ECO:0007669"/>
    <property type="project" value="InterPro"/>
</dbReference>
<dbReference type="Pfam" id="PF00018">
    <property type="entry name" value="SH3_1"/>
    <property type="match status" value="1"/>
</dbReference>
<evidence type="ECO:0000259" key="16">
    <source>
        <dbReference type="PROSITE" id="PS50002"/>
    </source>
</evidence>
<dbReference type="PROSITE" id="PS50002">
    <property type="entry name" value="SH3"/>
    <property type="match status" value="1"/>
</dbReference>
<dbReference type="PANTHER" id="PTHR24131">
    <property type="entry name" value="APOPTOSIS-STIMULATING OF P53 PROTEIN"/>
    <property type="match status" value="1"/>
</dbReference>
<feature type="compositionally biased region" description="Polar residues" evidence="15">
    <location>
        <begin position="544"/>
        <end position="571"/>
    </location>
</feature>
<evidence type="ECO:0000313" key="18">
    <source>
        <dbReference type="Proteomes" id="UP001142055"/>
    </source>
</evidence>
<dbReference type="SMART" id="SM00248">
    <property type="entry name" value="ANK"/>
    <property type="match status" value="2"/>
</dbReference>
<dbReference type="SUPFAM" id="SSF50044">
    <property type="entry name" value="SH3-domain"/>
    <property type="match status" value="1"/>
</dbReference>
<evidence type="ECO:0000256" key="14">
    <source>
        <dbReference type="SAM" id="Coils"/>
    </source>
</evidence>
<feature type="region of interest" description="Disordered" evidence="15">
    <location>
        <begin position="271"/>
        <end position="295"/>
    </location>
</feature>
<dbReference type="Pfam" id="PF12796">
    <property type="entry name" value="Ank_2"/>
    <property type="match status" value="1"/>
</dbReference>